<evidence type="ECO:0000256" key="11">
    <source>
        <dbReference type="ARBA" id="ARBA00023136"/>
    </source>
</evidence>
<evidence type="ECO:0000256" key="6">
    <source>
        <dbReference type="ARBA" id="ARBA00022723"/>
    </source>
</evidence>
<dbReference type="GO" id="GO:0005506">
    <property type="term" value="F:iron ion binding"/>
    <property type="evidence" value="ECO:0007669"/>
    <property type="project" value="InterPro"/>
</dbReference>
<keyword evidence="13" id="KW-1185">Reference proteome</keyword>
<evidence type="ECO:0000256" key="4">
    <source>
        <dbReference type="ARBA" id="ARBA00022617"/>
    </source>
</evidence>
<keyword evidence="6" id="KW-0479">Metal-binding</keyword>
<evidence type="ECO:0000256" key="3">
    <source>
        <dbReference type="ARBA" id="ARBA00010617"/>
    </source>
</evidence>
<dbReference type="Gene3D" id="1.10.630.10">
    <property type="entry name" value="Cytochrome P450"/>
    <property type="match status" value="2"/>
</dbReference>
<dbReference type="Proteomes" id="UP000436088">
    <property type="component" value="Unassembled WGS sequence"/>
</dbReference>
<dbReference type="PANTHER" id="PTHR47953:SF19">
    <property type="entry name" value="OS06G0641600 PROTEIN"/>
    <property type="match status" value="1"/>
</dbReference>
<comment type="cofactor">
    <cofactor evidence="1">
        <name>heme</name>
        <dbReference type="ChEBI" id="CHEBI:30413"/>
    </cofactor>
</comment>
<keyword evidence="10" id="KW-0503">Monooxygenase</keyword>
<evidence type="ECO:0000256" key="2">
    <source>
        <dbReference type="ARBA" id="ARBA00004167"/>
    </source>
</evidence>
<dbReference type="PANTHER" id="PTHR47953">
    <property type="entry name" value="OS08G0105600 PROTEIN"/>
    <property type="match status" value="1"/>
</dbReference>
<accession>A0A6A2ZQX2</accession>
<evidence type="ECO:0000256" key="9">
    <source>
        <dbReference type="ARBA" id="ARBA00023004"/>
    </source>
</evidence>
<comment type="caution">
    <text evidence="12">The sequence shown here is derived from an EMBL/GenBank/DDBJ whole genome shotgun (WGS) entry which is preliminary data.</text>
</comment>
<dbReference type="GO" id="GO:0004497">
    <property type="term" value="F:monooxygenase activity"/>
    <property type="evidence" value="ECO:0007669"/>
    <property type="project" value="UniProtKB-KW"/>
</dbReference>
<evidence type="ECO:0000256" key="1">
    <source>
        <dbReference type="ARBA" id="ARBA00001971"/>
    </source>
</evidence>
<keyword evidence="5" id="KW-0812">Transmembrane</keyword>
<evidence type="ECO:0000256" key="8">
    <source>
        <dbReference type="ARBA" id="ARBA00023002"/>
    </source>
</evidence>
<evidence type="ECO:0000256" key="10">
    <source>
        <dbReference type="ARBA" id="ARBA00023033"/>
    </source>
</evidence>
<sequence length="219" mass="25132">MENQLPCYLLQSTSLIFIFMALRTWLNSKSNQFASKLPQVLQNCHSSGTYTSSLAFRLIAAPPVWLTTERIAYNFQDMVFSRCDYSRQILKICVLELLIQKRVQSFRTIREEEVYHLAETIKSNAGMAINLKNLLHSLSLTIFSRTAFGGRFKQQGAGKRMCPGMSYGIANVELILANPLYHIDWKVPNGMEPRDLDMAEIFRASLRRKHYMCLVPLPC</sequence>
<reference evidence="12" key="1">
    <citation type="submission" date="2019-09" db="EMBL/GenBank/DDBJ databases">
        <title>Draft genome information of white flower Hibiscus syriacus.</title>
        <authorList>
            <person name="Kim Y.-M."/>
        </authorList>
    </citation>
    <scope>NUCLEOTIDE SEQUENCE [LARGE SCALE GENOMIC DNA]</scope>
    <source>
        <strain evidence="12">YM2019G1</strain>
    </source>
</reference>
<evidence type="ECO:0000256" key="7">
    <source>
        <dbReference type="ARBA" id="ARBA00022989"/>
    </source>
</evidence>
<proteinExistence type="inferred from homology"/>
<keyword evidence="8" id="KW-0560">Oxidoreductase</keyword>
<dbReference type="AlphaFoldDB" id="A0A6A2ZQX2"/>
<comment type="similarity">
    <text evidence="3">Belongs to the cytochrome P450 family.</text>
</comment>
<gene>
    <name evidence="12" type="ORF">F3Y22_tig00110809pilonHSYRG00089</name>
</gene>
<dbReference type="EMBL" id="VEPZ02001118">
    <property type="protein sequence ID" value="KAE8693522.1"/>
    <property type="molecule type" value="Genomic_DNA"/>
</dbReference>
<keyword evidence="4" id="KW-0349">Heme</keyword>
<name>A0A6A2ZQX2_HIBSY</name>
<evidence type="ECO:0000313" key="13">
    <source>
        <dbReference type="Proteomes" id="UP000436088"/>
    </source>
</evidence>
<dbReference type="GO" id="GO:0016705">
    <property type="term" value="F:oxidoreductase activity, acting on paired donors, with incorporation or reduction of molecular oxygen"/>
    <property type="evidence" value="ECO:0007669"/>
    <property type="project" value="InterPro"/>
</dbReference>
<protein>
    <submittedName>
        <fullName evidence="12">Uncharacterized protein</fullName>
    </submittedName>
</protein>
<keyword evidence="11" id="KW-0472">Membrane</keyword>
<keyword evidence="7" id="KW-1133">Transmembrane helix</keyword>
<dbReference type="GO" id="GO:0016020">
    <property type="term" value="C:membrane"/>
    <property type="evidence" value="ECO:0007669"/>
    <property type="project" value="UniProtKB-SubCell"/>
</dbReference>
<dbReference type="GO" id="GO:0020037">
    <property type="term" value="F:heme binding"/>
    <property type="evidence" value="ECO:0007669"/>
    <property type="project" value="InterPro"/>
</dbReference>
<evidence type="ECO:0000313" key="12">
    <source>
        <dbReference type="EMBL" id="KAE8693522.1"/>
    </source>
</evidence>
<organism evidence="12 13">
    <name type="scientific">Hibiscus syriacus</name>
    <name type="common">Rose of Sharon</name>
    <dbReference type="NCBI Taxonomy" id="106335"/>
    <lineage>
        <taxon>Eukaryota</taxon>
        <taxon>Viridiplantae</taxon>
        <taxon>Streptophyta</taxon>
        <taxon>Embryophyta</taxon>
        <taxon>Tracheophyta</taxon>
        <taxon>Spermatophyta</taxon>
        <taxon>Magnoliopsida</taxon>
        <taxon>eudicotyledons</taxon>
        <taxon>Gunneridae</taxon>
        <taxon>Pentapetalae</taxon>
        <taxon>rosids</taxon>
        <taxon>malvids</taxon>
        <taxon>Malvales</taxon>
        <taxon>Malvaceae</taxon>
        <taxon>Malvoideae</taxon>
        <taxon>Hibiscus</taxon>
    </lineage>
</organism>
<comment type="subcellular location">
    <subcellularLocation>
        <location evidence="2">Membrane</location>
        <topology evidence="2">Single-pass membrane protein</topology>
    </subcellularLocation>
</comment>
<dbReference type="InterPro" id="IPR036396">
    <property type="entry name" value="Cyt_P450_sf"/>
</dbReference>
<keyword evidence="9" id="KW-0408">Iron</keyword>
<evidence type="ECO:0000256" key="5">
    <source>
        <dbReference type="ARBA" id="ARBA00022692"/>
    </source>
</evidence>
<dbReference type="InterPro" id="IPR052306">
    <property type="entry name" value="CYP450_71D"/>
</dbReference>
<dbReference type="SUPFAM" id="SSF48264">
    <property type="entry name" value="Cytochrome P450"/>
    <property type="match status" value="2"/>
</dbReference>